<keyword evidence="10" id="KW-1185">Reference proteome</keyword>
<keyword evidence="3" id="KW-0813">Transport</keyword>
<dbReference type="eggNOG" id="COG0730">
    <property type="taxonomic scope" value="Bacteria"/>
</dbReference>
<dbReference type="InterPro" id="IPR052017">
    <property type="entry name" value="TSUP"/>
</dbReference>
<feature type="transmembrane region" description="Helical" evidence="8">
    <location>
        <begin position="131"/>
        <end position="157"/>
    </location>
</feature>
<evidence type="ECO:0000256" key="5">
    <source>
        <dbReference type="ARBA" id="ARBA00022692"/>
    </source>
</evidence>
<dbReference type="OrthoDB" id="5472127at2"/>
<comment type="subcellular location">
    <subcellularLocation>
        <location evidence="1 8">Cell membrane</location>
        <topology evidence="1 8">Multi-pass membrane protein</topology>
    </subcellularLocation>
</comment>
<dbReference type="STRING" id="1105367.CG50_06085"/>
<dbReference type="GO" id="GO:0005886">
    <property type="term" value="C:plasma membrane"/>
    <property type="evidence" value="ECO:0007669"/>
    <property type="project" value="UniProtKB-SubCell"/>
</dbReference>
<sequence>MPSFLSVADPSHWLIAGVIVFLGSCLQGLSGVGLGMVAAPILLLSVPQLVPGPLLFISCVISVMSLWRERDALDTSGLGYALAGRLVASALAAWAIGFLPAREMSLLFGAVIVLGAGLSLTRLRFAPTRPALLVAGTLSGFMGTLTSAGMPPMALVYQNARPATIRASLSGFLALGTVFSMISLAAVGRFGVQDVMLGLFLLIPMGLGYRVSTPLARRVPRATLRLIVIGLSALAGFALLARGL</sequence>
<feature type="transmembrane region" description="Helical" evidence="8">
    <location>
        <begin position="224"/>
        <end position="241"/>
    </location>
</feature>
<reference evidence="9 10" key="1">
    <citation type="submission" date="2014-03" db="EMBL/GenBank/DDBJ databases">
        <title>Genome of Paenirhodobacter enshiensis DW2-9.</title>
        <authorList>
            <person name="Wang D."/>
            <person name="Wang G."/>
        </authorList>
    </citation>
    <scope>NUCLEOTIDE SEQUENCE [LARGE SCALE GENOMIC DNA]</scope>
    <source>
        <strain evidence="9 10">DW2-9</strain>
    </source>
</reference>
<evidence type="ECO:0000256" key="6">
    <source>
        <dbReference type="ARBA" id="ARBA00022989"/>
    </source>
</evidence>
<feature type="transmembrane region" description="Helical" evidence="8">
    <location>
        <begin position="169"/>
        <end position="189"/>
    </location>
</feature>
<dbReference type="PANTHER" id="PTHR30269">
    <property type="entry name" value="TRANSMEMBRANE PROTEIN YFCA"/>
    <property type="match status" value="1"/>
</dbReference>
<evidence type="ECO:0000313" key="9">
    <source>
        <dbReference type="EMBL" id="KFI25223.1"/>
    </source>
</evidence>
<dbReference type="RefSeq" id="WP_051909952.1">
    <property type="nucleotide sequence ID" value="NZ_JFZB01000026.1"/>
</dbReference>
<dbReference type="Pfam" id="PF01925">
    <property type="entry name" value="TauE"/>
    <property type="match status" value="1"/>
</dbReference>
<keyword evidence="6 8" id="KW-1133">Transmembrane helix</keyword>
<feature type="transmembrane region" description="Helical" evidence="8">
    <location>
        <begin position="49"/>
        <end position="67"/>
    </location>
</feature>
<accession>A0A086XT73</accession>
<evidence type="ECO:0000256" key="3">
    <source>
        <dbReference type="ARBA" id="ARBA00022448"/>
    </source>
</evidence>
<feature type="transmembrane region" description="Helical" evidence="8">
    <location>
        <begin position="195"/>
        <end position="212"/>
    </location>
</feature>
<evidence type="ECO:0000256" key="8">
    <source>
        <dbReference type="RuleBase" id="RU363041"/>
    </source>
</evidence>
<feature type="transmembrane region" description="Helical" evidence="8">
    <location>
        <begin position="79"/>
        <end position="99"/>
    </location>
</feature>
<dbReference type="PANTHER" id="PTHR30269:SF37">
    <property type="entry name" value="MEMBRANE TRANSPORTER PROTEIN"/>
    <property type="match status" value="1"/>
</dbReference>
<evidence type="ECO:0000256" key="7">
    <source>
        <dbReference type="ARBA" id="ARBA00023136"/>
    </source>
</evidence>
<feature type="transmembrane region" description="Helical" evidence="8">
    <location>
        <begin position="12"/>
        <end position="37"/>
    </location>
</feature>
<dbReference type="EMBL" id="JFZB01000026">
    <property type="protein sequence ID" value="KFI25223.1"/>
    <property type="molecule type" value="Genomic_DNA"/>
</dbReference>
<name>A0A086XT73_9RHOB</name>
<dbReference type="InterPro" id="IPR002781">
    <property type="entry name" value="TM_pro_TauE-like"/>
</dbReference>
<proteinExistence type="inferred from homology"/>
<keyword evidence="7 8" id="KW-0472">Membrane</keyword>
<evidence type="ECO:0000256" key="1">
    <source>
        <dbReference type="ARBA" id="ARBA00004651"/>
    </source>
</evidence>
<evidence type="ECO:0000256" key="4">
    <source>
        <dbReference type="ARBA" id="ARBA00022475"/>
    </source>
</evidence>
<comment type="caution">
    <text evidence="9">The sequence shown here is derived from an EMBL/GenBank/DDBJ whole genome shotgun (WGS) entry which is preliminary data.</text>
</comment>
<gene>
    <name evidence="9" type="ORF">CG50_06085</name>
</gene>
<keyword evidence="5 8" id="KW-0812">Transmembrane</keyword>
<dbReference type="AlphaFoldDB" id="A0A086XT73"/>
<dbReference type="Proteomes" id="UP000028824">
    <property type="component" value="Unassembled WGS sequence"/>
</dbReference>
<comment type="similarity">
    <text evidence="2 8">Belongs to the 4-toluene sulfonate uptake permease (TSUP) (TC 2.A.102) family.</text>
</comment>
<evidence type="ECO:0000256" key="2">
    <source>
        <dbReference type="ARBA" id="ARBA00009142"/>
    </source>
</evidence>
<feature type="transmembrane region" description="Helical" evidence="8">
    <location>
        <begin position="106"/>
        <end position="125"/>
    </location>
</feature>
<protein>
    <recommendedName>
        <fullName evidence="8">Probable membrane transporter protein</fullName>
    </recommendedName>
</protein>
<organism evidence="9 10">
    <name type="scientific">Paenirhodobacter enshiensis</name>
    <dbReference type="NCBI Taxonomy" id="1105367"/>
    <lineage>
        <taxon>Bacteria</taxon>
        <taxon>Pseudomonadati</taxon>
        <taxon>Pseudomonadota</taxon>
        <taxon>Alphaproteobacteria</taxon>
        <taxon>Rhodobacterales</taxon>
        <taxon>Rhodobacter group</taxon>
        <taxon>Paenirhodobacter</taxon>
    </lineage>
</organism>
<keyword evidence="4 8" id="KW-1003">Cell membrane</keyword>
<evidence type="ECO:0000313" key="10">
    <source>
        <dbReference type="Proteomes" id="UP000028824"/>
    </source>
</evidence>